<comment type="caution">
    <text evidence="3">The sequence shown here is derived from an EMBL/GenBank/DDBJ whole genome shotgun (WGS) entry which is preliminary data.</text>
</comment>
<dbReference type="EMBL" id="JAUJYO010000002">
    <property type="protein sequence ID" value="KAK1323322.1"/>
    <property type="molecule type" value="Genomic_DNA"/>
</dbReference>
<keyword evidence="4" id="KW-1185">Reference proteome</keyword>
<protein>
    <recommendedName>
        <fullName evidence="1">Transcription repressor</fullName>
    </recommendedName>
    <alternativeName>
        <fullName evidence="1">Ovate family protein</fullName>
    </alternativeName>
</protein>
<dbReference type="GO" id="GO:0005634">
    <property type="term" value="C:nucleus"/>
    <property type="evidence" value="ECO:0007669"/>
    <property type="project" value="UniProtKB-SubCell"/>
</dbReference>
<gene>
    <name evidence="3" type="ORF">QJS10_CPA02g01041</name>
</gene>
<evidence type="ECO:0000313" key="4">
    <source>
        <dbReference type="Proteomes" id="UP001180020"/>
    </source>
</evidence>
<comment type="function">
    <text evidence="1">Transcriptional repressor that regulates multiple aspects of plant growth and development.</text>
</comment>
<keyword evidence="1" id="KW-0678">Repressor</keyword>
<accession>A0AAV9FCB8</accession>
<dbReference type="PANTHER" id="PTHR33057">
    <property type="entry name" value="TRANSCRIPTION REPRESSOR OFP7-RELATED"/>
    <property type="match status" value="1"/>
</dbReference>
<feature type="compositionally biased region" description="Gly residues" evidence="2">
    <location>
        <begin position="89"/>
        <end position="99"/>
    </location>
</feature>
<dbReference type="GO" id="GO:0045892">
    <property type="term" value="P:negative regulation of DNA-templated transcription"/>
    <property type="evidence" value="ECO:0007669"/>
    <property type="project" value="UniProtKB-UniRule"/>
</dbReference>
<dbReference type="Proteomes" id="UP001180020">
    <property type="component" value="Unassembled WGS sequence"/>
</dbReference>
<reference evidence="3" key="1">
    <citation type="journal article" date="2023" name="Nat. Commun.">
        <title>Diploid and tetraploid genomes of Acorus and the evolution of monocots.</title>
        <authorList>
            <person name="Ma L."/>
            <person name="Liu K.W."/>
            <person name="Li Z."/>
            <person name="Hsiao Y.Y."/>
            <person name="Qi Y."/>
            <person name="Fu T."/>
            <person name="Tang G.D."/>
            <person name="Zhang D."/>
            <person name="Sun W.H."/>
            <person name="Liu D.K."/>
            <person name="Li Y."/>
            <person name="Chen G.Z."/>
            <person name="Liu X.D."/>
            <person name="Liao X.Y."/>
            <person name="Jiang Y.T."/>
            <person name="Yu X."/>
            <person name="Hao Y."/>
            <person name="Huang J."/>
            <person name="Zhao X.W."/>
            <person name="Ke S."/>
            <person name="Chen Y.Y."/>
            <person name="Wu W.L."/>
            <person name="Hsu J.L."/>
            <person name="Lin Y.F."/>
            <person name="Huang M.D."/>
            <person name="Li C.Y."/>
            <person name="Huang L."/>
            <person name="Wang Z.W."/>
            <person name="Zhao X."/>
            <person name="Zhong W.Y."/>
            <person name="Peng D.H."/>
            <person name="Ahmad S."/>
            <person name="Lan S."/>
            <person name="Zhang J.S."/>
            <person name="Tsai W.C."/>
            <person name="Van de Peer Y."/>
            <person name="Liu Z.J."/>
        </authorList>
    </citation>
    <scope>NUCLEOTIDE SEQUENCE</scope>
    <source>
        <strain evidence="3">CP</strain>
    </source>
</reference>
<feature type="region of interest" description="Disordered" evidence="2">
    <location>
        <begin position="76"/>
        <end position="101"/>
    </location>
</feature>
<name>A0AAV9FCB8_ACOCL</name>
<comment type="subcellular location">
    <subcellularLocation>
        <location evidence="1">Nucleus</location>
    </subcellularLocation>
</comment>
<organism evidence="3 4">
    <name type="scientific">Acorus calamus</name>
    <name type="common">Sweet flag</name>
    <dbReference type="NCBI Taxonomy" id="4465"/>
    <lineage>
        <taxon>Eukaryota</taxon>
        <taxon>Viridiplantae</taxon>
        <taxon>Streptophyta</taxon>
        <taxon>Embryophyta</taxon>
        <taxon>Tracheophyta</taxon>
        <taxon>Spermatophyta</taxon>
        <taxon>Magnoliopsida</taxon>
        <taxon>Liliopsida</taxon>
        <taxon>Acoraceae</taxon>
        <taxon>Acorus</taxon>
    </lineage>
</organism>
<keyword evidence="1" id="KW-0539">Nucleus</keyword>
<dbReference type="AlphaFoldDB" id="A0AAV9FCB8"/>
<proteinExistence type="predicted"/>
<keyword evidence="1" id="KW-0805">Transcription regulation</keyword>
<feature type="region of interest" description="Disordered" evidence="2">
    <location>
        <begin position="41"/>
        <end position="64"/>
    </location>
</feature>
<dbReference type="PANTHER" id="PTHR33057:SF26">
    <property type="entry name" value="TRANSCRIPTION REPRESSOR OFP13"/>
    <property type="match status" value="1"/>
</dbReference>
<evidence type="ECO:0000313" key="3">
    <source>
        <dbReference type="EMBL" id="KAK1323322.1"/>
    </source>
</evidence>
<evidence type="ECO:0000256" key="1">
    <source>
        <dbReference type="RuleBase" id="RU367028"/>
    </source>
</evidence>
<evidence type="ECO:0000256" key="2">
    <source>
        <dbReference type="SAM" id="MobiDB-lite"/>
    </source>
</evidence>
<feature type="compositionally biased region" description="Polar residues" evidence="2">
    <location>
        <begin position="1"/>
        <end position="10"/>
    </location>
</feature>
<keyword evidence="1" id="KW-0804">Transcription</keyword>
<dbReference type="InterPro" id="IPR038933">
    <property type="entry name" value="Ovate"/>
</dbReference>
<feature type="region of interest" description="Disordered" evidence="2">
    <location>
        <begin position="1"/>
        <end position="22"/>
    </location>
</feature>
<sequence length="146" mass="15527">MSLSSLFSYKTTTTTSPPWPWPSCKHPKTSSFRLTDNSAFAAEDPISDEDTTTTTTVTASSEGRLFFDAAGESRSIMEEARPRPPPQVVGGGGGGGGGAASLRESVAVEMESSEPYVDFRASMEEMVEAHGLKGTGPGWRRCFIGI</sequence>
<reference evidence="3" key="2">
    <citation type="submission" date="2023-06" db="EMBL/GenBank/DDBJ databases">
        <authorList>
            <person name="Ma L."/>
            <person name="Liu K.-W."/>
            <person name="Li Z."/>
            <person name="Hsiao Y.-Y."/>
            <person name="Qi Y."/>
            <person name="Fu T."/>
            <person name="Tang G."/>
            <person name="Zhang D."/>
            <person name="Sun W.-H."/>
            <person name="Liu D.-K."/>
            <person name="Li Y."/>
            <person name="Chen G.-Z."/>
            <person name="Liu X.-D."/>
            <person name="Liao X.-Y."/>
            <person name="Jiang Y.-T."/>
            <person name="Yu X."/>
            <person name="Hao Y."/>
            <person name="Huang J."/>
            <person name="Zhao X.-W."/>
            <person name="Ke S."/>
            <person name="Chen Y.-Y."/>
            <person name="Wu W.-L."/>
            <person name="Hsu J.-L."/>
            <person name="Lin Y.-F."/>
            <person name="Huang M.-D."/>
            <person name="Li C.-Y."/>
            <person name="Huang L."/>
            <person name="Wang Z.-W."/>
            <person name="Zhao X."/>
            <person name="Zhong W.-Y."/>
            <person name="Peng D.-H."/>
            <person name="Ahmad S."/>
            <person name="Lan S."/>
            <person name="Zhang J.-S."/>
            <person name="Tsai W.-C."/>
            <person name="Van De Peer Y."/>
            <person name="Liu Z.-J."/>
        </authorList>
    </citation>
    <scope>NUCLEOTIDE SEQUENCE</scope>
    <source>
        <strain evidence="3">CP</strain>
        <tissue evidence="3">Leaves</tissue>
    </source>
</reference>